<organism evidence="2 3">
    <name type="scientific">Datura stramonium</name>
    <name type="common">Jimsonweed</name>
    <name type="synonym">Common thornapple</name>
    <dbReference type="NCBI Taxonomy" id="4076"/>
    <lineage>
        <taxon>Eukaryota</taxon>
        <taxon>Viridiplantae</taxon>
        <taxon>Streptophyta</taxon>
        <taxon>Embryophyta</taxon>
        <taxon>Tracheophyta</taxon>
        <taxon>Spermatophyta</taxon>
        <taxon>Magnoliopsida</taxon>
        <taxon>eudicotyledons</taxon>
        <taxon>Gunneridae</taxon>
        <taxon>Pentapetalae</taxon>
        <taxon>asterids</taxon>
        <taxon>lamiids</taxon>
        <taxon>Solanales</taxon>
        <taxon>Solanaceae</taxon>
        <taxon>Solanoideae</taxon>
        <taxon>Datureae</taxon>
        <taxon>Datura</taxon>
    </lineage>
</organism>
<dbReference type="Pfam" id="PF20167">
    <property type="entry name" value="Transposase_32"/>
    <property type="match status" value="1"/>
</dbReference>
<proteinExistence type="predicted"/>
<reference evidence="2 3" key="1">
    <citation type="journal article" date="2021" name="BMC Genomics">
        <title>Datura genome reveals duplications of psychoactive alkaloid biosynthetic genes and high mutation rate following tissue culture.</title>
        <authorList>
            <person name="Rajewski A."/>
            <person name="Carter-House D."/>
            <person name="Stajich J."/>
            <person name="Litt A."/>
        </authorList>
    </citation>
    <scope>NUCLEOTIDE SEQUENCE [LARGE SCALE GENOMIC DNA]</scope>
    <source>
        <strain evidence="2">AR-01</strain>
    </source>
</reference>
<evidence type="ECO:0000259" key="1">
    <source>
        <dbReference type="Pfam" id="PF20167"/>
    </source>
</evidence>
<protein>
    <recommendedName>
        <fullName evidence="1">Putative plant transposon protein domain-containing protein</fullName>
    </recommendedName>
</protein>
<keyword evidence="3" id="KW-1185">Reference proteome</keyword>
<sequence>MAPFFAKGCVPNAWLVSKYCLGKNVDWASRKKSITSEELTTKATIWLAIICSRVSPAGNVRNIPVLWAQMTACILDSIGINVGRFIIKEPKEYLEQDSPSLMFPSRITELCKIES</sequence>
<feature type="domain" description="Putative plant transposon protein" evidence="1">
    <location>
        <begin position="20"/>
        <end position="113"/>
    </location>
</feature>
<gene>
    <name evidence="2" type="ORF">HAX54_032658</name>
</gene>
<accession>A0ABS8VC53</accession>
<name>A0ABS8VC53_DATST</name>
<dbReference type="EMBL" id="JACEIK010004151">
    <property type="protein sequence ID" value="MCD9644444.1"/>
    <property type="molecule type" value="Genomic_DNA"/>
</dbReference>
<dbReference type="Proteomes" id="UP000823775">
    <property type="component" value="Unassembled WGS sequence"/>
</dbReference>
<evidence type="ECO:0000313" key="3">
    <source>
        <dbReference type="Proteomes" id="UP000823775"/>
    </source>
</evidence>
<evidence type="ECO:0000313" key="2">
    <source>
        <dbReference type="EMBL" id="MCD9644444.1"/>
    </source>
</evidence>
<dbReference type="InterPro" id="IPR046796">
    <property type="entry name" value="Transposase_32_dom"/>
</dbReference>
<comment type="caution">
    <text evidence="2">The sequence shown here is derived from an EMBL/GenBank/DDBJ whole genome shotgun (WGS) entry which is preliminary data.</text>
</comment>